<dbReference type="Proteomes" id="UP001060368">
    <property type="component" value="Chromosome"/>
</dbReference>
<gene>
    <name evidence="4" type="ORF">L6E24_00610</name>
</gene>
<dbReference type="GO" id="GO:0000160">
    <property type="term" value="P:phosphorelay signal transduction system"/>
    <property type="evidence" value="ECO:0007669"/>
    <property type="project" value="InterPro"/>
</dbReference>
<dbReference type="InterPro" id="IPR050595">
    <property type="entry name" value="Bact_response_regulator"/>
</dbReference>
<dbReference type="KEGG" id="mend:L6E24_00610"/>
<feature type="domain" description="Response regulatory" evidence="3">
    <location>
        <begin position="3"/>
        <end position="118"/>
    </location>
</feature>
<evidence type="ECO:0000313" key="5">
    <source>
        <dbReference type="Proteomes" id="UP001060368"/>
    </source>
</evidence>
<dbReference type="Gene3D" id="3.40.50.2300">
    <property type="match status" value="1"/>
</dbReference>
<dbReference type="SUPFAM" id="SSF52172">
    <property type="entry name" value="CheY-like"/>
    <property type="match status" value="1"/>
</dbReference>
<dbReference type="SMART" id="SM00448">
    <property type="entry name" value="REC"/>
    <property type="match status" value="1"/>
</dbReference>
<reference evidence="4" key="1">
    <citation type="submission" date="2022-04" db="EMBL/GenBank/DDBJ databases">
        <title>Complete genome of Methanoplanus endosymbiosus DSM 3599.</title>
        <authorList>
            <person name="Chen S.-C."/>
            <person name="You Y.-T."/>
            <person name="Zhou Y.-Z."/>
            <person name="Lai M.-C."/>
        </authorList>
    </citation>
    <scope>NUCLEOTIDE SEQUENCE</scope>
    <source>
        <strain evidence="4">DSM 3599</strain>
    </source>
</reference>
<dbReference type="AlphaFoldDB" id="A0A9E7PM13"/>
<accession>A0A9E7PM13</accession>
<keyword evidence="5" id="KW-1185">Reference proteome</keyword>
<dbReference type="GeneID" id="74306150"/>
<protein>
    <submittedName>
        <fullName evidence="4">Response regulator</fullName>
    </submittedName>
</protein>
<dbReference type="Pfam" id="PF00072">
    <property type="entry name" value="Response_reg"/>
    <property type="match status" value="1"/>
</dbReference>
<dbReference type="InterPro" id="IPR001789">
    <property type="entry name" value="Sig_transdc_resp-reg_receiver"/>
</dbReference>
<comment type="caution">
    <text evidence="2">Lacks conserved residue(s) required for the propagation of feature annotation.</text>
</comment>
<proteinExistence type="predicted"/>
<dbReference type="PANTHER" id="PTHR44591">
    <property type="entry name" value="STRESS RESPONSE REGULATOR PROTEIN 1"/>
    <property type="match status" value="1"/>
</dbReference>
<dbReference type="RefSeq" id="WP_257742807.1">
    <property type="nucleotide sequence ID" value="NZ_CP096115.1"/>
</dbReference>
<evidence type="ECO:0000259" key="3">
    <source>
        <dbReference type="PROSITE" id="PS50110"/>
    </source>
</evidence>
<name>A0A9E7PM13_9EURY</name>
<dbReference type="PROSITE" id="PS50110">
    <property type="entry name" value="RESPONSE_REGULATORY"/>
    <property type="match status" value="1"/>
</dbReference>
<evidence type="ECO:0000256" key="1">
    <source>
        <dbReference type="ARBA" id="ARBA00022553"/>
    </source>
</evidence>
<evidence type="ECO:0000313" key="4">
    <source>
        <dbReference type="EMBL" id="UUX92663.1"/>
    </source>
</evidence>
<organism evidence="4 5">
    <name type="scientific">Methanoplanus endosymbiosus</name>
    <dbReference type="NCBI Taxonomy" id="33865"/>
    <lineage>
        <taxon>Archaea</taxon>
        <taxon>Methanobacteriati</taxon>
        <taxon>Methanobacteriota</taxon>
        <taxon>Stenosarchaea group</taxon>
        <taxon>Methanomicrobia</taxon>
        <taxon>Methanomicrobiales</taxon>
        <taxon>Methanomicrobiaceae</taxon>
        <taxon>Methanoplanus</taxon>
    </lineage>
</organism>
<keyword evidence="1" id="KW-0597">Phosphoprotein</keyword>
<evidence type="ECO:0000256" key="2">
    <source>
        <dbReference type="PROSITE-ProRule" id="PRU00169"/>
    </source>
</evidence>
<dbReference type="EMBL" id="CP096115">
    <property type="protein sequence ID" value="UUX92663.1"/>
    <property type="molecule type" value="Genomic_DNA"/>
</dbReference>
<dbReference type="InterPro" id="IPR011006">
    <property type="entry name" value="CheY-like_superfamily"/>
</dbReference>
<sequence length="128" mass="14783">MMKIMMVDNEPGILQVGQIFLRKMGQYDVKTAKSAIEALEILKENKFDAVISGYQMPDMNGSEFLKEFRKRDSDTPFIIFSTWDANEMNPRPFTGKADYYVRKSDRAGKQFEEINLKIISRNSGMVCH</sequence>
<dbReference type="PANTHER" id="PTHR44591:SF3">
    <property type="entry name" value="RESPONSE REGULATORY DOMAIN-CONTAINING PROTEIN"/>
    <property type="match status" value="1"/>
</dbReference>